<sequence length="173" mass="19824">MIFLKSSDGETFEVEESVMVELLTIKHMIENNCADDPIHIPIPNVTSPRLAKVIEYCKRHFTADGTTAIDEDLKLFDDDFVKVDRGTLYDLVRAANELKIKSLLELISQTSTDIILEKIQQEIRKAFRMTEDHNADAEEEEENLSEETGYSSDVEVLYVGIDFDWLGQIYCIE</sequence>
<dbReference type="GO" id="GO:0009867">
    <property type="term" value="P:jasmonic acid mediated signaling pathway"/>
    <property type="evidence" value="ECO:0007669"/>
    <property type="project" value="UniProtKB-ARBA"/>
</dbReference>
<evidence type="ECO:0000313" key="7">
    <source>
        <dbReference type="Proteomes" id="UP000834106"/>
    </source>
</evidence>
<comment type="pathway">
    <text evidence="1 4">Protein modification; protein ubiquitination.</text>
</comment>
<dbReference type="InterPro" id="IPR011333">
    <property type="entry name" value="SKP1/BTB/POZ_sf"/>
</dbReference>
<comment type="similarity">
    <text evidence="2 4">Belongs to the SKP1 family.</text>
</comment>
<evidence type="ECO:0000256" key="2">
    <source>
        <dbReference type="ARBA" id="ARBA00009993"/>
    </source>
</evidence>
<dbReference type="PANTHER" id="PTHR11165">
    <property type="entry name" value="SKP1"/>
    <property type="match status" value="1"/>
</dbReference>
<dbReference type="InterPro" id="IPR036296">
    <property type="entry name" value="SKP1-like_dim_sf"/>
</dbReference>
<dbReference type="GO" id="GO:0006511">
    <property type="term" value="P:ubiquitin-dependent protein catabolic process"/>
    <property type="evidence" value="ECO:0007669"/>
    <property type="project" value="InterPro"/>
</dbReference>
<dbReference type="InterPro" id="IPR016897">
    <property type="entry name" value="SKP1"/>
</dbReference>
<evidence type="ECO:0000259" key="5">
    <source>
        <dbReference type="Pfam" id="PF03931"/>
    </source>
</evidence>
<dbReference type="Gene3D" id="3.30.710.10">
    <property type="entry name" value="Potassium Channel Kv1.1, Chain A"/>
    <property type="match status" value="1"/>
</dbReference>
<name>A0AAD2DQC5_9LAMI</name>
<dbReference type="SUPFAM" id="SSF81382">
    <property type="entry name" value="Skp1 dimerisation domain-like"/>
    <property type="match status" value="1"/>
</dbReference>
<comment type="subunit">
    <text evidence="4">Part of a SCF (SKP1-cullin-F-box) protein ligase complex.</text>
</comment>
<evidence type="ECO:0000256" key="1">
    <source>
        <dbReference type="ARBA" id="ARBA00004906"/>
    </source>
</evidence>
<dbReference type="SMART" id="SM00512">
    <property type="entry name" value="Skp1"/>
    <property type="match status" value="1"/>
</dbReference>
<dbReference type="GO" id="GO:0016567">
    <property type="term" value="P:protein ubiquitination"/>
    <property type="evidence" value="ECO:0007669"/>
    <property type="project" value="UniProtKB-UniRule"/>
</dbReference>
<dbReference type="Pfam" id="PF03931">
    <property type="entry name" value="Skp1_POZ"/>
    <property type="match status" value="1"/>
</dbReference>
<feature type="domain" description="SKP1 component POZ" evidence="5">
    <location>
        <begin position="1"/>
        <end position="60"/>
    </location>
</feature>
<protein>
    <recommendedName>
        <fullName evidence="4">SKP1-like protein</fullName>
    </recommendedName>
</protein>
<evidence type="ECO:0000313" key="6">
    <source>
        <dbReference type="EMBL" id="CAI9760090.1"/>
    </source>
</evidence>
<proteinExistence type="inferred from homology"/>
<accession>A0AAD2DQC5</accession>
<keyword evidence="3 4" id="KW-0833">Ubl conjugation pathway</keyword>
<comment type="function">
    <text evidence="4">Involved in ubiquitination and subsequent proteasomal degradation of target proteins. Together with CUL1, RBX1 and a F-box protein, it forms a SCF E3 ubiquitin ligase complex. The functional specificity of this complex depends on the type of F-box protein. In the SCF complex, it serves as an adapter that links the F-box protein to CUL1.</text>
</comment>
<keyword evidence="7" id="KW-1185">Reference proteome</keyword>
<dbReference type="InterPro" id="IPR001232">
    <property type="entry name" value="SKP1-like"/>
</dbReference>
<organism evidence="6 7">
    <name type="scientific">Fraxinus pennsylvanica</name>
    <dbReference type="NCBI Taxonomy" id="56036"/>
    <lineage>
        <taxon>Eukaryota</taxon>
        <taxon>Viridiplantae</taxon>
        <taxon>Streptophyta</taxon>
        <taxon>Embryophyta</taxon>
        <taxon>Tracheophyta</taxon>
        <taxon>Spermatophyta</taxon>
        <taxon>Magnoliopsida</taxon>
        <taxon>eudicotyledons</taxon>
        <taxon>Gunneridae</taxon>
        <taxon>Pentapetalae</taxon>
        <taxon>asterids</taxon>
        <taxon>lamiids</taxon>
        <taxon>Lamiales</taxon>
        <taxon>Oleaceae</taxon>
        <taxon>Oleeae</taxon>
        <taxon>Fraxinus</taxon>
    </lineage>
</organism>
<dbReference type="Proteomes" id="UP000834106">
    <property type="component" value="Chromosome 4"/>
</dbReference>
<dbReference type="CDD" id="cd18322">
    <property type="entry name" value="BTB_POZ_SKP1"/>
    <property type="match status" value="1"/>
</dbReference>
<evidence type="ECO:0000256" key="3">
    <source>
        <dbReference type="ARBA" id="ARBA00022786"/>
    </source>
</evidence>
<reference evidence="6" key="1">
    <citation type="submission" date="2023-05" db="EMBL/GenBank/DDBJ databases">
        <authorList>
            <person name="Huff M."/>
        </authorList>
    </citation>
    <scope>NUCLEOTIDE SEQUENCE</scope>
</reference>
<dbReference type="InterPro" id="IPR016073">
    <property type="entry name" value="Skp1_comp_POZ"/>
</dbReference>
<evidence type="ECO:0000256" key="4">
    <source>
        <dbReference type="PIRNR" id="PIRNR028729"/>
    </source>
</evidence>
<gene>
    <name evidence="6" type="ORF">FPE_LOCUS7520</name>
</gene>
<dbReference type="EMBL" id="OU503039">
    <property type="protein sequence ID" value="CAI9760090.1"/>
    <property type="molecule type" value="Genomic_DNA"/>
</dbReference>
<dbReference type="AlphaFoldDB" id="A0AAD2DQC5"/>
<dbReference type="SUPFAM" id="SSF54695">
    <property type="entry name" value="POZ domain"/>
    <property type="match status" value="1"/>
</dbReference>
<dbReference type="PIRSF" id="PIRSF028729">
    <property type="entry name" value="E3_ubiquit_lig_SCF_Skp"/>
    <property type="match status" value="1"/>
</dbReference>